<reference evidence="1 2" key="1">
    <citation type="journal article" date="2024" name="Plant Biotechnol. J.">
        <title>Genome and CRISPR/Cas9 system of a widespread forest tree (Populus alba) in the world.</title>
        <authorList>
            <person name="Liu Y.J."/>
            <person name="Jiang P.F."/>
            <person name="Han X.M."/>
            <person name="Li X.Y."/>
            <person name="Wang H.M."/>
            <person name="Wang Y.J."/>
            <person name="Wang X.X."/>
            <person name="Zeng Q.Y."/>
        </authorList>
    </citation>
    <scope>NUCLEOTIDE SEQUENCE [LARGE SCALE GENOMIC DNA]</scope>
    <source>
        <strain evidence="2">cv. PAL-ZL1</strain>
    </source>
</reference>
<organism evidence="1 2">
    <name type="scientific">Populus alba</name>
    <name type="common">White poplar</name>
    <dbReference type="NCBI Taxonomy" id="43335"/>
    <lineage>
        <taxon>Eukaryota</taxon>
        <taxon>Viridiplantae</taxon>
        <taxon>Streptophyta</taxon>
        <taxon>Embryophyta</taxon>
        <taxon>Tracheophyta</taxon>
        <taxon>Spermatophyta</taxon>
        <taxon>Magnoliopsida</taxon>
        <taxon>eudicotyledons</taxon>
        <taxon>Gunneridae</taxon>
        <taxon>Pentapetalae</taxon>
        <taxon>rosids</taxon>
        <taxon>fabids</taxon>
        <taxon>Malpighiales</taxon>
        <taxon>Salicaceae</taxon>
        <taxon>Saliceae</taxon>
        <taxon>Populus</taxon>
    </lineage>
</organism>
<accession>A0ACC4CGD1</accession>
<sequence>MFQYCCFSINKNINTKAQFIAFDRPLAYEASQEQSHELLKCFDFLHEVLLKLLERNLEATYAYDISKLAAMIVMFWAAFLNKTINSGDLDATRHVLDTDARMKQALILHLAGIRGRGGGLTMASTREKPARLTLSKTLLSVEDSEVCELGNTMISRSWLSSSSLCSPENTRAAMGAGWLAADVSCPGCWPRLSLSVIIWVS</sequence>
<evidence type="ECO:0000313" key="1">
    <source>
        <dbReference type="EMBL" id="KAL3596662.1"/>
    </source>
</evidence>
<proteinExistence type="predicted"/>
<dbReference type="Proteomes" id="UP000309997">
    <property type="component" value="Unassembled WGS sequence"/>
</dbReference>
<evidence type="ECO:0000313" key="2">
    <source>
        <dbReference type="Proteomes" id="UP000309997"/>
    </source>
</evidence>
<protein>
    <submittedName>
        <fullName evidence="1">Uncharacterized protein</fullName>
    </submittedName>
</protein>
<name>A0ACC4CGD1_POPAL</name>
<comment type="caution">
    <text evidence="1">The sequence shown here is derived from an EMBL/GenBank/DDBJ whole genome shotgun (WGS) entry which is preliminary data.</text>
</comment>
<dbReference type="EMBL" id="RCHU02000004">
    <property type="protein sequence ID" value="KAL3596662.1"/>
    <property type="molecule type" value="Genomic_DNA"/>
</dbReference>
<gene>
    <name evidence="1" type="ORF">D5086_008299</name>
</gene>
<keyword evidence="2" id="KW-1185">Reference proteome</keyword>